<name>A0A9N9UX90_9HYPO</name>
<protein>
    <recommendedName>
        <fullName evidence="4">Concanavalin A-like lectin/glucanase</fullName>
    </recommendedName>
</protein>
<dbReference type="Pfam" id="PF01828">
    <property type="entry name" value="Peptidase_A4"/>
    <property type="match status" value="1"/>
</dbReference>
<dbReference type="AlphaFoldDB" id="A0A9N9UX90"/>
<sequence>MRVPVTILAAGLQAAATVASPLTSVVDAAKAEIQGLVQGGSLAVSAVSQEASSISANKYITSENWAGASRAGTNITFSTATVTVPDFETDPDGWTTGLAIFAGLDGYFGSPDKLTLAGIIIAAVRGERQYQFTALWRVFPDGGGSENEITFPIRAGHKIRLSLDRLSETRINGTVENLNTGQTVYRILDAPEPFPATDASWVVNRYTSMGDWMRWLDFTDPIKFTDIKAVNGDGATLNLDGADLLDIVPSGQSAFTKCSIDGPSDLTCLHP</sequence>
<feature type="signal peptide" evidence="1">
    <location>
        <begin position="1"/>
        <end position="19"/>
    </location>
</feature>
<dbReference type="InterPro" id="IPR013320">
    <property type="entry name" value="ConA-like_dom_sf"/>
</dbReference>
<reference evidence="3" key="1">
    <citation type="submission" date="2019-06" db="EMBL/GenBank/DDBJ databases">
        <authorList>
            <person name="Broberg M."/>
        </authorList>
    </citation>
    <scope>NUCLEOTIDE SEQUENCE [LARGE SCALE GENOMIC DNA]</scope>
</reference>
<dbReference type="EMBL" id="CABFNO020001560">
    <property type="protein sequence ID" value="CAH0002528.1"/>
    <property type="molecule type" value="Genomic_DNA"/>
</dbReference>
<dbReference type="Proteomes" id="UP000754883">
    <property type="component" value="Unassembled WGS sequence"/>
</dbReference>
<dbReference type="OrthoDB" id="2862635at2759"/>
<dbReference type="PANTHER" id="PTHR37536">
    <property type="entry name" value="PUTATIVE (AFU_ORTHOLOGUE AFUA_3G02970)-RELATED"/>
    <property type="match status" value="1"/>
</dbReference>
<dbReference type="GO" id="GO:0006508">
    <property type="term" value="P:proteolysis"/>
    <property type="evidence" value="ECO:0007669"/>
    <property type="project" value="InterPro"/>
</dbReference>
<keyword evidence="1" id="KW-0732">Signal</keyword>
<keyword evidence="3" id="KW-1185">Reference proteome</keyword>
<organism evidence="2 3">
    <name type="scientific">Clonostachys byssicola</name>
    <dbReference type="NCBI Taxonomy" id="160290"/>
    <lineage>
        <taxon>Eukaryota</taxon>
        <taxon>Fungi</taxon>
        <taxon>Dikarya</taxon>
        <taxon>Ascomycota</taxon>
        <taxon>Pezizomycotina</taxon>
        <taxon>Sordariomycetes</taxon>
        <taxon>Hypocreomycetidae</taxon>
        <taxon>Hypocreales</taxon>
        <taxon>Bionectriaceae</taxon>
        <taxon>Clonostachys</taxon>
    </lineage>
</organism>
<dbReference type="InterPro" id="IPR000250">
    <property type="entry name" value="Peptidase_G1"/>
</dbReference>
<dbReference type="PANTHER" id="PTHR37536:SF1">
    <property type="entry name" value="ASPERGILLOPEPSIN, PUTAITVE (AFU_ORTHOLOGUE AFUA_7G01200)"/>
    <property type="match status" value="1"/>
</dbReference>
<evidence type="ECO:0000313" key="3">
    <source>
        <dbReference type="Proteomes" id="UP000754883"/>
    </source>
</evidence>
<accession>A0A9N9UX90</accession>
<evidence type="ECO:0000313" key="2">
    <source>
        <dbReference type="EMBL" id="CAH0002528.1"/>
    </source>
</evidence>
<proteinExistence type="predicted"/>
<feature type="chain" id="PRO_5040463065" description="Concanavalin A-like lectin/glucanase" evidence="1">
    <location>
        <begin position="20"/>
        <end position="271"/>
    </location>
</feature>
<dbReference type="GO" id="GO:0070007">
    <property type="term" value="F:glutamic-type endopeptidase activity"/>
    <property type="evidence" value="ECO:0007669"/>
    <property type="project" value="InterPro"/>
</dbReference>
<comment type="caution">
    <text evidence="2">The sequence shown here is derived from an EMBL/GenBank/DDBJ whole genome shotgun (WGS) entry which is preliminary data.</text>
</comment>
<evidence type="ECO:0008006" key="4">
    <source>
        <dbReference type="Google" id="ProtNLM"/>
    </source>
</evidence>
<dbReference type="CDD" id="cd13426">
    <property type="entry name" value="Peptidase_G1"/>
    <property type="match status" value="1"/>
</dbReference>
<dbReference type="Gene3D" id="2.60.120.700">
    <property type="entry name" value="Peptidase G1"/>
    <property type="match status" value="1"/>
</dbReference>
<dbReference type="SUPFAM" id="SSF49899">
    <property type="entry name" value="Concanavalin A-like lectins/glucanases"/>
    <property type="match status" value="1"/>
</dbReference>
<gene>
    <name evidence="2" type="ORF">CBYS24578_00002080</name>
</gene>
<evidence type="ECO:0000256" key="1">
    <source>
        <dbReference type="SAM" id="SignalP"/>
    </source>
</evidence>
<dbReference type="InterPro" id="IPR038656">
    <property type="entry name" value="Peptidase_G1_sf"/>
</dbReference>
<reference evidence="2 3" key="2">
    <citation type="submission" date="2021-10" db="EMBL/GenBank/DDBJ databases">
        <authorList>
            <person name="Piombo E."/>
        </authorList>
    </citation>
    <scope>NUCLEOTIDE SEQUENCE [LARGE SCALE GENOMIC DNA]</scope>
</reference>